<protein>
    <submittedName>
        <fullName evidence="2">RAS guanyl releasing protein 2</fullName>
    </submittedName>
</protein>
<evidence type="ECO:0000313" key="1">
    <source>
        <dbReference type="Proteomes" id="UP000095284"/>
    </source>
</evidence>
<dbReference type="Proteomes" id="UP000095284">
    <property type="component" value="Unplaced"/>
</dbReference>
<sequence length="101" mass="11403">LALELAQRLLGRVPWAAQVPPPSLRVSSSDEYELTELEELCDSFHTVSVPVPLKPLKHHRSFNFGQKSSEHSLLDDLPTQRKRSHTTDAAMEFTIHEGKES</sequence>
<reference evidence="2" key="1">
    <citation type="submission" date="2016-11" db="UniProtKB">
        <authorList>
            <consortium name="WormBaseParasite"/>
        </authorList>
    </citation>
    <scope>IDENTIFICATION</scope>
</reference>
<dbReference type="WBParaSite" id="BXY_1299900.1">
    <property type="protein sequence ID" value="BXY_1299900.1"/>
    <property type="gene ID" value="BXY_1299900"/>
</dbReference>
<evidence type="ECO:0000313" key="2">
    <source>
        <dbReference type="WBParaSite" id="BXY_1299900.1"/>
    </source>
</evidence>
<accession>A0A1I7SIX6</accession>
<proteinExistence type="predicted"/>
<name>A0A1I7SIX6_BURXY</name>
<organism evidence="1 2">
    <name type="scientific">Bursaphelenchus xylophilus</name>
    <name type="common">Pinewood nematode worm</name>
    <name type="synonym">Aphelenchoides xylophilus</name>
    <dbReference type="NCBI Taxonomy" id="6326"/>
    <lineage>
        <taxon>Eukaryota</taxon>
        <taxon>Metazoa</taxon>
        <taxon>Ecdysozoa</taxon>
        <taxon>Nematoda</taxon>
        <taxon>Chromadorea</taxon>
        <taxon>Rhabditida</taxon>
        <taxon>Tylenchina</taxon>
        <taxon>Tylenchomorpha</taxon>
        <taxon>Aphelenchoidea</taxon>
        <taxon>Aphelenchoididae</taxon>
        <taxon>Bursaphelenchus</taxon>
    </lineage>
</organism>
<dbReference type="AlphaFoldDB" id="A0A1I7SIX6"/>